<evidence type="ECO:0000313" key="5">
    <source>
        <dbReference type="Proteomes" id="UP001159428"/>
    </source>
</evidence>
<dbReference type="SUPFAM" id="SSF48726">
    <property type="entry name" value="Immunoglobulin"/>
    <property type="match status" value="1"/>
</dbReference>
<dbReference type="Pfam" id="PF00041">
    <property type="entry name" value="fn3"/>
    <property type="match status" value="1"/>
</dbReference>
<dbReference type="InterPro" id="IPR003961">
    <property type="entry name" value="FN3_dom"/>
</dbReference>
<organism evidence="4 5">
    <name type="scientific">Pocillopora meandrina</name>
    <dbReference type="NCBI Taxonomy" id="46732"/>
    <lineage>
        <taxon>Eukaryota</taxon>
        <taxon>Metazoa</taxon>
        <taxon>Cnidaria</taxon>
        <taxon>Anthozoa</taxon>
        <taxon>Hexacorallia</taxon>
        <taxon>Scleractinia</taxon>
        <taxon>Astrocoeniina</taxon>
        <taxon>Pocilloporidae</taxon>
        <taxon>Pocillopora</taxon>
    </lineage>
</organism>
<keyword evidence="1" id="KW-1133">Transmembrane helix</keyword>
<dbReference type="PROSITE" id="PS50835">
    <property type="entry name" value="IG_LIKE"/>
    <property type="match status" value="1"/>
</dbReference>
<keyword evidence="1" id="KW-0472">Membrane</keyword>
<keyword evidence="1" id="KW-0812">Transmembrane</keyword>
<gene>
    <name evidence="4" type="ORF">PMEA_00035038</name>
</gene>
<feature type="domain" description="Fibronectin type-III" evidence="3">
    <location>
        <begin position="418"/>
        <end position="530"/>
    </location>
</feature>
<dbReference type="CDD" id="cd00063">
    <property type="entry name" value="FN3"/>
    <property type="match status" value="1"/>
</dbReference>
<dbReference type="Proteomes" id="UP001159428">
    <property type="component" value="Unassembled WGS sequence"/>
</dbReference>
<protein>
    <submittedName>
        <fullName evidence="4">Uncharacterized protein</fullName>
    </submittedName>
</protein>
<dbReference type="InterPro" id="IPR007110">
    <property type="entry name" value="Ig-like_dom"/>
</dbReference>
<dbReference type="InterPro" id="IPR036179">
    <property type="entry name" value="Ig-like_dom_sf"/>
</dbReference>
<dbReference type="EMBL" id="CALNXJ010000009">
    <property type="protein sequence ID" value="CAH3105124.1"/>
    <property type="molecule type" value="Genomic_DNA"/>
</dbReference>
<sequence>MPVFLLKTAKNADLAHSPSWKTGSFGFLRIFVAPIGSCVVQTWRRKFNGSRVCCEHDMLMRVLTSLFLFLLIGAIRNVNCLETKEGDEVSFQLKDFQDVIYTANSYALELNCTVNWTLKKTTSKHFFTWKHNNTLIPSCFTRTIDNSTLQLRKNHTQFADTGVYICGVFSNSSKLPIITFHQVRVIIGVKPKEITQKLVKLVDVYGLPVPQVLSVQWSAQEVNVTYELFVSMHYNITTWSCVFDSQAYCKQIPRYLNETLSCQVGEDVIENFDVPCKNKGIRCDIFCAKVIAKNQFGTVETTHPKHWNLKHHEMCPPLENVKAVSTRDSFTLTWDHPRLVKSKVPLDYHITYNFTRILTGQGTRYSKVVRDNTSFSDNAVHFARYSFQITCSMAADLDTKGPPVIAQVKSKEGIPSEAPTSCQANNRLSHSVTIEFKVPPVNTWNGIPRKFLVSYGNTTETVKKSLKELQEGSNGSDTLEVKLNGLQPHRNYSAMVAICTAVGCKWASNELCIINSMPSDEVNTKVTEKPDPTLSTYKVLKVVAIVCGTVGGLSLACVFIAYLRKRKRAGARKSSLWTAIGGPLFPNGHCDYQYMSNERGNSSEDSELYERINATKQSIDLGVGKLPVSRID</sequence>
<accession>A0AAU9W890</accession>
<keyword evidence="5" id="KW-1185">Reference proteome</keyword>
<name>A0AAU9W890_9CNID</name>
<feature type="transmembrane region" description="Helical" evidence="1">
    <location>
        <begin position="542"/>
        <end position="563"/>
    </location>
</feature>
<dbReference type="Gene3D" id="2.60.40.10">
    <property type="entry name" value="Immunoglobulins"/>
    <property type="match status" value="1"/>
</dbReference>
<comment type="caution">
    <text evidence="4">The sequence shown here is derived from an EMBL/GenBank/DDBJ whole genome shotgun (WGS) entry which is preliminary data.</text>
</comment>
<evidence type="ECO:0000313" key="4">
    <source>
        <dbReference type="EMBL" id="CAH3105124.1"/>
    </source>
</evidence>
<dbReference type="AlphaFoldDB" id="A0AAU9W890"/>
<evidence type="ECO:0000256" key="1">
    <source>
        <dbReference type="SAM" id="Phobius"/>
    </source>
</evidence>
<evidence type="ECO:0000259" key="3">
    <source>
        <dbReference type="PROSITE" id="PS50853"/>
    </source>
</evidence>
<evidence type="ECO:0000259" key="2">
    <source>
        <dbReference type="PROSITE" id="PS50835"/>
    </source>
</evidence>
<feature type="domain" description="Ig-like" evidence="2">
    <location>
        <begin position="108"/>
        <end position="176"/>
    </location>
</feature>
<dbReference type="PROSITE" id="PS50853">
    <property type="entry name" value="FN3"/>
    <property type="match status" value="1"/>
</dbReference>
<dbReference type="InterPro" id="IPR013783">
    <property type="entry name" value="Ig-like_fold"/>
</dbReference>
<reference evidence="4 5" key="1">
    <citation type="submission" date="2022-05" db="EMBL/GenBank/DDBJ databases">
        <authorList>
            <consortium name="Genoscope - CEA"/>
            <person name="William W."/>
        </authorList>
    </citation>
    <scope>NUCLEOTIDE SEQUENCE [LARGE SCALE GENOMIC DNA]</scope>
</reference>
<dbReference type="InterPro" id="IPR036116">
    <property type="entry name" value="FN3_sf"/>
</dbReference>
<dbReference type="SUPFAM" id="SSF49265">
    <property type="entry name" value="Fibronectin type III"/>
    <property type="match status" value="1"/>
</dbReference>
<proteinExistence type="predicted"/>